<accession>A0A3M7SXG5</accession>
<evidence type="ECO:0000313" key="2">
    <source>
        <dbReference type="Proteomes" id="UP000276133"/>
    </source>
</evidence>
<keyword evidence="2" id="KW-1185">Reference proteome</keyword>
<sequence>MDLIISFLFVEIIFTSSLRQYFILRADFFSFVLIQNLIWKLFLNRIVFNLRIKLFFLLHKNLPHNPSKKQQYLVIKTYERICTCLKKHFIYS</sequence>
<comment type="caution">
    <text evidence="1">The sequence shown here is derived from an EMBL/GenBank/DDBJ whole genome shotgun (WGS) entry which is preliminary data.</text>
</comment>
<protein>
    <submittedName>
        <fullName evidence="1">Uncharacterized protein</fullName>
    </submittedName>
</protein>
<evidence type="ECO:0000313" key="1">
    <source>
        <dbReference type="EMBL" id="RNA40436.1"/>
    </source>
</evidence>
<reference evidence="1 2" key="1">
    <citation type="journal article" date="2018" name="Sci. Rep.">
        <title>Genomic signatures of local adaptation to the degree of environmental predictability in rotifers.</title>
        <authorList>
            <person name="Franch-Gras L."/>
            <person name="Hahn C."/>
            <person name="Garcia-Roger E.M."/>
            <person name="Carmona M.J."/>
            <person name="Serra M."/>
            <person name="Gomez A."/>
        </authorList>
    </citation>
    <scope>NUCLEOTIDE SEQUENCE [LARGE SCALE GENOMIC DNA]</scope>
    <source>
        <strain evidence="1">HYR1</strain>
    </source>
</reference>
<proteinExistence type="predicted"/>
<dbReference type="Proteomes" id="UP000276133">
    <property type="component" value="Unassembled WGS sequence"/>
</dbReference>
<gene>
    <name evidence="1" type="ORF">BpHYR1_013654</name>
</gene>
<dbReference type="AlphaFoldDB" id="A0A3M7SXG5"/>
<name>A0A3M7SXG5_BRAPC</name>
<organism evidence="1 2">
    <name type="scientific">Brachionus plicatilis</name>
    <name type="common">Marine rotifer</name>
    <name type="synonym">Brachionus muelleri</name>
    <dbReference type="NCBI Taxonomy" id="10195"/>
    <lineage>
        <taxon>Eukaryota</taxon>
        <taxon>Metazoa</taxon>
        <taxon>Spiralia</taxon>
        <taxon>Gnathifera</taxon>
        <taxon>Rotifera</taxon>
        <taxon>Eurotatoria</taxon>
        <taxon>Monogononta</taxon>
        <taxon>Pseudotrocha</taxon>
        <taxon>Ploima</taxon>
        <taxon>Brachionidae</taxon>
        <taxon>Brachionus</taxon>
    </lineage>
</organism>
<dbReference type="EMBL" id="REGN01000642">
    <property type="protein sequence ID" value="RNA40436.1"/>
    <property type="molecule type" value="Genomic_DNA"/>
</dbReference>